<dbReference type="PANTHER" id="PTHR23522">
    <property type="entry name" value="BLL5896 PROTEIN"/>
    <property type="match status" value="1"/>
</dbReference>
<proteinExistence type="predicted"/>
<accession>A0A7C9GND8</accession>
<feature type="transmembrane region" description="Helical" evidence="8">
    <location>
        <begin position="138"/>
        <end position="157"/>
    </location>
</feature>
<reference evidence="10 11" key="1">
    <citation type="submission" date="2019-09" db="EMBL/GenBank/DDBJ databases">
        <title>Polymorphobacter sp. isolated from a lake in China.</title>
        <authorList>
            <person name="Liu Z."/>
        </authorList>
    </citation>
    <scope>NUCLEOTIDE SEQUENCE [LARGE SCALE GENOMIC DNA]</scope>
    <source>
        <strain evidence="10 11">D40P</strain>
    </source>
</reference>
<sequence length="408" mass="43499">MPRSSHLNASPAVRSTLLACLFFAGFGCLIPFLPLWLEKEHGFTGAEIGVVLAIAGFSRALAGPLTAAWADGRSDRRAPLFMFTILLTAGFAALYFLESFVAVFAVILILDIAYWGLLPVVETALLRLTRTGKPSYGIARGLASAAFVVGTTVVGVLNDWTGSFWPIWGFMLVISAMMIAGSAWMPREPVLARAEIAQPFGERLSSGLGMLRNPNFALFIFAAGLIQASAGFLYTSGSLVWANQQGMSSKEISMLWNVGTLAEVGFLMFLGNWSARFRPETLIVAGGIGAVIRWTALAALPPFAVLIPLQLLHSLSFAATFLGGMRFIQTIHGDDRAPTAQMIYMGLANAPTYAAAVLISGPLYDRLGAPGYLAMTGIAGIGLVLAVMLWLRRTTDAGDAALDPMRAA</sequence>
<keyword evidence="2" id="KW-0813">Transport</keyword>
<dbReference type="Proteomes" id="UP000481327">
    <property type="component" value="Unassembled WGS sequence"/>
</dbReference>
<dbReference type="EMBL" id="WIOL01000001">
    <property type="protein sequence ID" value="MQT16193.1"/>
    <property type="molecule type" value="Genomic_DNA"/>
</dbReference>
<keyword evidence="11" id="KW-1185">Reference proteome</keyword>
<evidence type="ECO:0000313" key="10">
    <source>
        <dbReference type="EMBL" id="MQT16193.1"/>
    </source>
</evidence>
<keyword evidence="6 8" id="KW-1133">Transmembrane helix</keyword>
<feature type="transmembrane region" description="Helical" evidence="8">
    <location>
        <begin position="163"/>
        <end position="184"/>
    </location>
</feature>
<feature type="transmembrane region" description="Helical" evidence="8">
    <location>
        <begin position="103"/>
        <end position="126"/>
    </location>
</feature>
<dbReference type="NCBIfam" id="NF037955">
    <property type="entry name" value="mfs"/>
    <property type="match status" value="1"/>
</dbReference>
<dbReference type="SUPFAM" id="SSF103473">
    <property type="entry name" value="MFS general substrate transporter"/>
    <property type="match status" value="1"/>
</dbReference>
<keyword evidence="4" id="KW-0997">Cell inner membrane</keyword>
<dbReference type="InterPro" id="IPR036259">
    <property type="entry name" value="MFS_trans_sf"/>
</dbReference>
<evidence type="ECO:0000256" key="8">
    <source>
        <dbReference type="SAM" id="Phobius"/>
    </source>
</evidence>
<comment type="caution">
    <text evidence="10">The sequence shown here is derived from an EMBL/GenBank/DDBJ whole genome shotgun (WGS) entry which is preliminary data.</text>
</comment>
<feature type="transmembrane region" description="Helical" evidence="8">
    <location>
        <begin position="80"/>
        <end position="97"/>
    </location>
</feature>
<evidence type="ECO:0000256" key="4">
    <source>
        <dbReference type="ARBA" id="ARBA00022519"/>
    </source>
</evidence>
<feature type="transmembrane region" description="Helical" evidence="8">
    <location>
        <begin position="254"/>
        <end position="275"/>
    </location>
</feature>
<name>A0A7C9GND8_9SPHN</name>
<dbReference type="Gene3D" id="1.20.1250.20">
    <property type="entry name" value="MFS general substrate transporter like domains"/>
    <property type="match status" value="2"/>
</dbReference>
<dbReference type="OrthoDB" id="9150135at2"/>
<dbReference type="GO" id="GO:0030395">
    <property type="term" value="F:lactose binding"/>
    <property type="evidence" value="ECO:0007669"/>
    <property type="project" value="TreeGrafter"/>
</dbReference>
<dbReference type="GO" id="GO:0015528">
    <property type="term" value="F:lactose:proton symporter activity"/>
    <property type="evidence" value="ECO:0007669"/>
    <property type="project" value="TreeGrafter"/>
</dbReference>
<dbReference type="GO" id="GO:0005886">
    <property type="term" value="C:plasma membrane"/>
    <property type="evidence" value="ECO:0007669"/>
    <property type="project" value="UniProtKB-SubCell"/>
</dbReference>
<dbReference type="PANTHER" id="PTHR23522:SF10">
    <property type="entry name" value="3-PHENYLPROPIONIC ACID TRANSPORTER-RELATED"/>
    <property type="match status" value="1"/>
</dbReference>
<keyword evidence="5 8" id="KW-0812">Transmembrane</keyword>
<evidence type="ECO:0000256" key="6">
    <source>
        <dbReference type="ARBA" id="ARBA00022989"/>
    </source>
</evidence>
<evidence type="ECO:0000256" key="7">
    <source>
        <dbReference type="ARBA" id="ARBA00023136"/>
    </source>
</evidence>
<dbReference type="InterPro" id="IPR024989">
    <property type="entry name" value="MFS_assoc_dom"/>
</dbReference>
<feature type="domain" description="Major facilitator superfamily associated" evidence="9">
    <location>
        <begin position="21"/>
        <end position="367"/>
    </location>
</feature>
<evidence type="ECO:0000313" key="11">
    <source>
        <dbReference type="Proteomes" id="UP000481327"/>
    </source>
</evidence>
<feature type="transmembrane region" description="Helical" evidence="8">
    <location>
        <begin position="371"/>
        <end position="391"/>
    </location>
</feature>
<comment type="subcellular location">
    <subcellularLocation>
        <location evidence="1">Cell inner membrane</location>
        <topology evidence="1">Multi-pass membrane protein</topology>
    </subcellularLocation>
</comment>
<keyword evidence="7 8" id="KW-0472">Membrane</keyword>
<gene>
    <name evidence="10" type="ORF">F3168_02830</name>
</gene>
<protein>
    <submittedName>
        <fullName evidence="10">MFS transporter</fullName>
    </submittedName>
</protein>
<feature type="transmembrane region" description="Helical" evidence="8">
    <location>
        <begin position="12"/>
        <end position="36"/>
    </location>
</feature>
<feature type="transmembrane region" description="Helical" evidence="8">
    <location>
        <begin position="340"/>
        <end position="359"/>
    </location>
</feature>
<keyword evidence="3" id="KW-1003">Cell membrane</keyword>
<evidence type="ECO:0000259" key="9">
    <source>
        <dbReference type="Pfam" id="PF12832"/>
    </source>
</evidence>
<evidence type="ECO:0000256" key="5">
    <source>
        <dbReference type="ARBA" id="ARBA00022692"/>
    </source>
</evidence>
<dbReference type="PIRSF" id="PIRSF004925">
    <property type="entry name" value="HcaT"/>
    <property type="match status" value="1"/>
</dbReference>
<dbReference type="PROSITE" id="PS51257">
    <property type="entry name" value="PROKAR_LIPOPROTEIN"/>
    <property type="match status" value="1"/>
</dbReference>
<feature type="transmembrane region" description="Helical" evidence="8">
    <location>
        <begin position="48"/>
        <end position="68"/>
    </location>
</feature>
<evidence type="ECO:0000256" key="3">
    <source>
        <dbReference type="ARBA" id="ARBA00022475"/>
    </source>
</evidence>
<evidence type="ECO:0000256" key="1">
    <source>
        <dbReference type="ARBA" id="ARBA00004429"/>
    </source>
</evidence>
<organism evidence="10 11">
    <name type="scientific">Sandarakinorhabdus fusca</name>
    <dbReference type="NCBI Taxonomy" id="1439888"/>
    <lineage>
        <taxon>Bacteria</taxon>
        <taxon>Pseudomonadati</taxon>
        <taxon>Pseudomonadota</taxon>
        <taxon>Alphaproteobacteria</taxon>
        <taxon>Sphingomonadales</taxon>
        <taxon>Sphingosinicellaceae</taxon>
        <taxon>Sandarakinorhabdus</taxon>
    </lineage>
</organism>
<evidence type="ECO:0000256" key="2">
    <source>
        <dbReference type="ARBA" id="ARBA00022448"/>
    </source>
</evidence>
<dbReference type="Pfam" id="PF12832">
    <property type="entry name" value="MFS_1_like"/>
    <property type="match status" value="1"/>
</dbReference>
<dbReference type="AlphaFoldDB" id="A0A7C9GND8"/>
<feature type="transmembrane region" description="Helical" evidence="8">
    <location>
        <begin position="216"/>
        <end position="234"/>
    </location>
</feature>
<dbReference type="InterPro" id="IPR026032">
    <property type="entry name" value="HcaT-like"/>
</dbReference>